<dbReference type="Proteomes" id="UP000006334">
    <property type="component" value="Unassembled WGS sequence"/>
</dbReference>
<protein>
    <submittedName>
        <fullName evidence="1">Uncharacterized protein</fullName>
    </submittedName>
</protein>
<evidence type="ECO:0000313" key="2">
    <source>
        <dbReference type="Proteomes" id="UP000006334"/>
    </source>
</evidence>
<reference evidence="1 2" key="1">
    <citation type="journal article" date="2017" name="Antonie Van Leeuwenhoek">
        <title>Rhizobium rhizosphaerae sp. nov., a novel species isolated from rice rhizosphere.</title>
        <authorList>
            <person name="Zhao J.J."/>
            <person name="Zhang J."/>
            <person name="Zhang R.J."/>
            <person name="Zhang C.W."/>
            <person name="Yin H.Q."/>
            <person name="Zhang X.X."/>
        </authorList>
    </citation>
    <scope>NUCLEOTIDE SEQUENCE [LARGE SCALE GENOMIC DNA]</scope>
    <source>
        <strain evidence="1 2">E3</strain>
    </source>
</reference>
<evidence type="ECO:0000313" key="1">
    <source>
        <dbReference type="EMBL" id="GAC15828.1"/>
    </source>
</evidence>
<gene>
    <name evidence="1" type="ORF">GLIP_3211</name>
</gene>
<proteinExistence type="predicted"/>
<name>K6YGV0_9ALTE</name>
<accession>K6YGV0</accession>
<dbReference type="AlphaFoldDB" id="K6YGV0"/>
<comment type="caution">
    <text evidence="1">The sequence shown here is derived from an EMBL/GenBank/DDBJ whole genome shotgun (WGS) entry which is preliminary data.</text>
</comment>
<organism evidence="1 2">
    <name type="scientific">Aliiglaciecola lipolytica E3</name>
    <dbReference type="NCBI Taxonomy" id="1127673"/>
    <lineage>
        <taxon>Bacteria</taxon>
        <taxon>Pseudomonadati</taxon>
        <taxon>Pseudomonadota</taxon>
        <taxon>Gammaproteobacteria</taxon>
        <taxon>Alteromonadales</taxon>
        <taxon>Alteromonadaceae</taxon>
        <taxon>Aliiglaciecola</taxon>
    </lineage>
</organism>
<keyword evidence="2" id="KW-1185">Reference proteome</keyword>
<dbReference type="EMBL" id="BAEN01000062">
    <property type="protein sequence ID" value="GAC15828.1"/>
    <property type="molecule type" value="Genomic_DNA"/>
</dbReference>
<sequence>MPQLTFIFHINNQFGFSKLRVPQLTAYGIAFLLSCFSKLRVPQLTKK</sequence>